<organism evidence="1 2">
    <name type="scientific">Ambrosiozyma monospora</name>
    <name type="common">Yeast</name>
    <name type="synonym">Endomycopsis monosporus</name>
    <dbReference type="NCBI Taxonomy" id="43982"/>
    <lineage>
        <taxon>Eukaryota</taxon>
        <taxon>Fungi</taxon>
        <taxon>Dikarya</taxon>
        <taxon>Ascomycota</taxon>
        <taxon>Saccharomycotina</taxon>
        <taxon>Pichiomycetes</taxon>
        <taxon>Pichiales</taxon>
        <taxon>Pichiaceae</taxon>
        <taxon>Ambrosiozyma</taxon>
    </lineage>
</organism>
<comment type="caution">
    <text evidence="1">The sequence shown here is derived from an EMBL/GenBank/DDBJ whole genome shotgun (WGS) entry which is preliminary data.</text>
</comment>
<protein>
    <submittedName>
        <fullName evidence="1">Unnamed protein product</fullName>
    </submittedName>
</protein>
<evidence type="ECO:0000313" key="1">
    <source>
        <dbReference type="EMBL" id="GME99964.1"/>
    </source>
</evidence>
<evidence type="ECO:0000313" key="2">
    <source>
        <dbReference type="Proteomes" id="UP001165064"/>
    </source>
</evidence>
<dbReference type="EMBL" id="BSXS01011213">
    <property type="protein sequence ID" value="GME99964.1"/>
    <property type="molecule type" value="Genomic_DNA"/>
</dbReference>
<keyword evidence="2" id="KW-1185">Reference proteome</keyword>
<sequence>MDLVQAPKRQDVFDVMRGRVDAAASSFNMTAVSFPTSIWDESLYKAWSKIVCSLIPNLQKYQEALEKANKVFEAKEIILLEKTTALVIASTVMEKSYDGNEWKYGRKKLDKERYGKVSTLIKTHKQSCNKLRTNFRTHVLQSPTTSTYIDVLTPTVYIVVVKCNRDEETGAFIDEKDIIMKNIRFAKTVFEKII</sequence>
<dbReference type="Proteomes" id="UP001165064">
    <property type="component" value="Unassembled WGS sequence"/>
</dbReference>
<name>A0ACB5U1U4_AMBMO</name>
<proteinExistence type="predicted"/>
<accession>A0ACB5U1U4</accession>
<gene>
    <name evidence="1" type="ORF">Amon02_001088000</name>
</gene>
<reference evidence="1" key="1">
    <citation type="submission" date="2023-04" db="EMBL/GenBank/DDBJ databases">
        <title>Ambrosiozyma monospora NBRC 10751.</title>
        <authorList>
            <person name="Ichikawa N."/>
            <person name="Sato H."/>
            <person name="Tonouchi N."/>
        </authorList>
    </citation>
    <scope>NUCLEOTIDE SEQUENCE</scope>
    <source>
        <strain evidence="1">NBRC 10751</strain>
    </source>
</reference>